<dbReference type="InterPro" id="IPR018261">
    <property type="entry name" value="Ribosomal_bL27_CS"/>
</dbReference>
<evidence type="ECO:0000256" key="3">
    <source>
        <dbReference type="ARBA" id="ARBA00023274"/>
    </source>
</evidence>
<sequence>MAHKKGGGSSRNGRDSAGRRLGIKRQDGEVVLAGTILVRQRGTKILAGANVGVGRDHTLYARATGFVAFDSTGKDRTRANVRSLPVIEIGALVEPEPAGVVEPAPAG</sequence>
<comment type="caution">
    <text evidence="7">The sequence shown here is derived from an EMBL/GenBank/DDBJ whole genome shotgun (WGS) entry which is preliminary data.</text>
</comment>
<accession>A0A934KIM7</accession>
<feature type="compositionally biased region" description="Basic and acidic residues" evidence="6">
    <location>
        <begin position="12"/>
        <end position="22"/>
    </location>
</feature>
<dbReference type="InterPro" id="IPR001684">
    <property type="entry name" value="Ribosomal_bL27"/>
</dbReference>
<organism evidence="7 8">
    <name type="scientific">Candidatus Amunia macphersoniae</name>
    <dbReference type="NCBI Taxonomy" id="3127014"/>
    <lineage>
        <taxon>Bacteria</taxon>
        <taxon>Bacillati</taxon>
        <taxon>Candidatus Dormiibacterota</taxon>
        <taxon>Candidatus Dormibacteria</taxon>
        <taxon>Candidatus Aeolococcales</taxon>
        <taxon>Candidatus Aeolococcaceae</taxon>
        <taxon>Candidatus Amunia</taxon>
    </lineage>
</organism>
<dbReference type="Gene3D" id="2.40.50.100">
    <property type="match status" value="1"/>
</dbReference>
<dbReference type="GO" id="GO:0006412">
    <property type="term" value="P:translation"/>
    <property type="evidence" value="ECO:0007669"/>
    <property type="project" value="UniProtKB-UniRule"/>
</dbReference>
<evidence type="ECO:0000256" key="6">
    <source>
        <dbReference type="SAM" id="MobiDB-lite"/>
    </source>
</evidence>
<dbReference type="PROSITE" id="PS00831">
    <property type="entry name" value="RIBOSOMAL_L27"/>
    <property type="match status" value="1"/>
</dbReference>
<dbReference type="Pfam" id="PF01016">
    <property type="entry name" value="Ribosomal_L27"/>
    <property type="match status" value="1"/>
</dbReference>
<reference evidence="7 8" key="1">
    <citation type="submission" date="2020-10" db="EMBL/GenBank/DDBJ databases">
        <title>Ca. Dormibacterota MAGs.</title>
        <authorList>
            <person name="Montgomery K."/>
        </authorList>
    </citation>
    <scope>NUCLEOTIDE SEQUENCE [LARGE SCALE GENOMIC DNA]</scope>
    <source>
        <strain evidence="7">Mitchell_Peninsula_5</strain>
    </source>
</reference>
<evidence type="ECO:0000256" key="1">
    <source>
        <dbReference type="ARBA" id="ARBA00010797"/>
    </source>
</evidence>
<name>A0A934KIM7_9BACT</name>
<evidence type="ECO:0000256" key="2">
    <source>
        <dbReference type="ARBA" id="ARBA00022980"/>
    </source>
</evidence>
<dbReference type="GO" id="GO:0003735">
    <property type="term" value="F:structural constituent of ribosome"/>
    <property type="evidence" value="ECO:0007669"/>
    <property type="project" value="InterPro"/>
</dbReference>
<dbReference type="FunFam" id="2.40.50.100:FF:000020">
    <property type="entry name" value="50S ribosomal protein L27"/>
    <property type="match status" value="1"/>
</dbReference>
<dbReference type="EMBL" id="JAEKNN010000046">
    <property type="protein sequence ID" value="MBJ7609481.1"/>
    <property type="molecule type" value="Genomic_DNA"/>
</dbReference>
<dbReference type="PANTHER" id="PTHR15893">
    <property type="entry name" value="RIBOSOMAL PROTEIN L27"/>
    <property type="match status" value="1"/>
</dbReference>
<protein>
    <recommendedName>
        <fullName evidence="4 5">Large ribosomal subunit protein bL27</fullName>
    </recommendedName>
</protein>
<comment type="similarity">
    <text evidence="1 5">Belongs to the bacterial ribosomal protein bL27 family.</text>
</comment>
<proteinExistence type="inferred from homology"/>
<dbReference type="GO" id="GO:0022625">
    <property type="term" value="C:cytosolic large ribosomal subunit"/>
    <property type="evidence" value="ECO:0007669"/>
    <property type="project" value="TreeGrafter"/>
</dbReference>
<gene>
    <name evidence="5 7" type="primary">rpmA</name>
    <name evidence="7" type="ORF">JF887_08645</name>
</gene>
<dbReference type="AlphaFoldDB" id="A0A934KIM7"/>
<dbReference type="SUPFAM" id="SSF110324">
    <property type="entry name" value="Ribosomal L27 protein-like"/>
    <property type="match status" value="1"/>
</dbReference>
<dbReference type="NCBIfam" id="TIGR00062">
    <property type="entry name" value="L27"/>
    <property type="match status" value="1"/>
</dbReference>
<evidence type="ECO:0000256" key="5">
    <source>
        <dbReference type="HAMAP-Rule" id="MF_00539"/>
    </source>
</evidence>
<feature type="region of interest" description="Disordered" evidence="6">
    <location>
        <begin position="1"/>
        <end position="22"/>
    </location>
</feature>
<dbReference type="PRINTS" id="PR00063">
    <property type="entry name" value="RIBOSOMALL27"/>
</dbReference>
<keyword evidence="2 5" id="KW-0689">Ribosomal protein</keyword>
<evidence type="ECO:0000313" key="8">
    <source>
        <dbReference type="Proteomes" id="UP000614410"/>
    </source>
</evidence>
<dbReference type="HAMAP" id="MF_00539">
    <property type="entry name" value="Ribosomal_bL27"/>
    <property type="match status" value="1"/>
</dbReference>
<evidence type="ECO:0000256" key="4">
    <source>
        <dbReference type="ARBA" id="ARBA00035175"/>
    </source>
</evidence>
<dbReference type="PANTHER" id="PTHR15893:SF0">
    <property type="entry name" value="LARGE RIBOSOMAL SUBUNIT PROTEIN BL27M"/>
    <property type="match status" value="1"/>
</dbReference>
<dbReference type="Proteomes" id="UP000614410">
    <property type="component" value="Unassembled WGS sequence"/>
</dbReference>
<evidence type="ECO:0000313" key="7">
    <source>
        <dbReference type="EMBL" id="MBJ7609481.1"/>
    </source>
</evidence>
<keyword evidence="3 5" id="KW-0687">Ribonucleoprotein</keyword>